<dbReference type="InterPro" id="IPR008928">
    <property type="entry name" value="6-hairpin_glycosidase_sf"/>
</dbReference>
<dbReference type="PANTHER" id="PTHR12143">
    <property type="entry name" value="PEPTIDE N-GLYCANASE PNGASE -RELATED"/>
    <property type="match status" value="1"/>
</dbReference>
<dbReference type="AlphaFoldDB" id="A0A916DQF5"/>
<comment type="cofactor">
    <cofactor evidence="1">
        <name>Ca(2+)</name>
        <dbReference type="ChEBI" id="CHEBI:29108"/>
    </cofactor>
</comment>
<keyword evidence="6" id="KW-0378">Hydrolase</keyword>
<evidence type="ECO:0000256" key="2">
    <source>
        <dbReference type="ARBA" id="ARBA00011245"/>
    </source>
</evidence>
<dbReference type="NCBIfam" id="TIGR01180">
    <property type="entry name" value="aman2_put"/>
    <property type="match status" value="1"/>
</dbReference>
<dbReference type="Pfam" id="PF17678">
    <property type="entry name" value="Glyco_hydro_92N"/>
    <property type="match status" value="1"/>
</dbReference>
<dbReference type="GO" id="GO:0030246">
    <property type="term" value="F:carbohydrate binding"/>
    <property type="evidence" value="ECO:0007669"/>
    <property type="project" value="InterPro"/>
</dbReference>
<dbReference type="InterPro" id="IPR041371">
    <property type="entry name" value="GH92_N"/>
</dbReference>
<evidence type="ECO:0000313" key="7">
    <source>
        <dbReference type="Proteomes" id="UP001060919"/>
    </source>
</evidence>
<reference evidence="6" key="1">
    <citation type="submission" date="2022-09" db="EMBL/GenBank/DDBJ databases">
        <title>Aureispira anguillicida sp. nov., isolated from Leptocephalus of Japanese eel Anguilla japonica.</title>
        <authorList>
            <person name="Yuasa K."/>
            <person name="Mekata T."/>
            <person name="Ikunari K."/>
        </authorList>
    </citation>
    <scope>NUCLEOTIDE SEQUENCE</scope>
    <source>
        <strain evidence="6">EL160426</strain>
    </source>
</reference>
<evidence type="ECO:0000259" key="4">
    <source>
        <dbReference type="Pfam" id="PF07971"/>
    </source>
</evidence>
<keyword evidence="7" id="KW-1185">Reference proteome</keyword>
<dbReference type="SUPFAM" id="SSF48208">
    <property type="entry name" value="Six-hairpin glycosidases"/>
    <property type="match status" value="1"/>
</dbReference>
<evidence type="ECO:0000259" key="5">
    <source>
        <dbReference type="Pfam" id="PF17678"/>
    </source>
</evidence>
<dbReference type="Pfam" id="PF07971">
    <property type="entry name" value="Glyco_hydro_92"/>
    <property type="match status" value="1"/>
</dbReference>
<proteinExistence type="predicted"/>
<evidence type="ECO:0000256" key="1">
    <source>
        <dbReference type="ARBA" id="ARBA00001913"/>
    </source>
</evidence>
<dbReference type="GO" id="GO:0005829">
    <property type="term" value="C:cytosol"/>
    <property type="evidence" value="ECO:0007669"/>
    <property type="project" value="TreeGrafter"/>
</dbReference>
<name>A0A916DQF5_9BACT</name>
<protein>
    <submittedName>
        <fullName evidence="6">GH92 family glycosyl hydrolase</fullName>
    </submittedName>
</protein>
<feature type="domain" description="Glycosyl hydrolase family 92" evidence="4">
    <location>
        <begin position="308"/>
        <end position="772"/>
    </location>
</feature>
<dbReference type="EMBL" id="AP026867">
    <property type="protein sequence ID" value="BDS11139.1"/>
    <property type="molecule type" value="Genomic_DNA"/>
</dbReference>
<dbReference type="RefSeq" id="WP_264792344.1">
    <property type="nucleotide sequence ID" value="NZ_AP026867.1"/>
</dbReference>
<accession>A0A916DQF5</accession>
<dbReference type="Gene3D" id="2.70.98.10">
    <property type="match status" value="1"/>
</dbReference>
<organism evidence="6 7">
    <name type="scientific">Aureispira anguillae</name>
    <dbReference type="NCBI Taxonomy" id="2864201"/>
    <lineage>
        <taxon>Bacteria</taxon>
        <taxon>Pseudomonadati</taxon>
        <taxon>Bacteroidota</taxon>
        <taxon>Saprospiria</taxon>
        <taxon>Saprospirales</taxon>
        <taxon>Saprospiraceae</taxon>
        <taxon>Aureispira</taxon>
    </lineage>
</organism>
<comment type="subunit">
    <text evidence="2">Monomer.</text>
</comment>
<dbReference type="InterPro" id="IPR012939">
    <property type="entry name" value="Glyco_hydro_92"/>
</dbReference>
<dbReference type="PANTHER" id="PTHR12143:SF39">
    <property type="entry name" value="SECRETED PROTEIN"/>
    <property type="match status" value="1"/>
</dbReference>
<dbReference type="InterPro" id="IPR014718">
    <property type="entry name" value="GH-type_carb-bd"/>
</dbReference>
<dbReference type="Gene3D" id="3.30.2080.10">
    <property type="entry name" value="GH92 mannosidase domain"/>
    <property type="match status" value="1"/>
</dbReference>
<dbReference type="GO" id="GO:0006516">
    <property type="term" value="P:glycoprotein catabolic process"/>
    <property type="evidence" value="ECO:0007669"/>
    <property type="project" value="TreeGrafter"/>
</dbReference>
<evidence type="ECO:0000256" key="3">
    <source>
        <dbReference type="ARBA" id="ARBA00022837"/>
    </source>
</evidence>
<dbReference type="GO" id="GO:0000224">
    <property type="term" value="F:peptide-N4-(N-acetyl-beta-glucosaminyl)asparagine amidase activity"/>
    <property type="evidence" value="ECO:0007669"/>
    <property type="project" value="TreeGrafter"/>
</dbReference>
<evidence type="ECO:0000313" key="6">
    <source>
        <dbReference type="EMBL" id="BDS11139.1"/>
    </source>
</evidence>
<dbReference type="Gene3D" id="1.20.1610.10">
    <property type="entry name" value="alpha-1,2-mannosidases domains"/>
    <property type="match status" value="1"/>
</dbReference>
<dbReference type="FunFam" id="3.30.2080.10:FF:000001">
    <property type="entry name" value="Alpha-1,2-mannosidase subfamily"/>
    <property type="match status" value="1"/>
</dbReference>
<feature type="domain" description="Glycosyl hydrolase family 92 N-terminal" evidence="5">
    <location>
        <begin position="41"/>
        <end position="301"/>
    </location>
</feature>
<dbReference type="GO" id="GO:0005975">
    <property type="term" value="P:carbohydrate metabolic process"/>
    <property type="evidence" value="ECO:0007669"/>
    <property type="project" value="InterPro"/>
</dbReference>
<dbReference type="InterPro" id="IPR005887">
    <property type="entry name" value="GH92_a_mannosidase_put"/>
</dbReference>
<gene>
    <name evidence="6" type="ORF">AsAng_0018500</name>
</gene>
<dbReference type="FunFam" id="1.20.1050.60:FF:000001">
    <property type="entry name" value="Putative alpha-1,2-mannosidase"/>
    <property type="match status" value="1"/>
</dbReference>
<dbReference type="Gene3D" id="1.20.1050.60">
    <property type="entry name" value="alpha-1,2-mannosidase"/>
    <property type="match status" value="1"/>
</dbReference>
<dbReference type="KEGG" id="aup:AsAng_0018500"/>
<keyword evidence="3" id="KW-0106">Calcium</keyword>
<sequence length="778" mass="88543">MKKVLIAIVPLLLFLNSCEKKNPKSKSKNNPSITKTDYTQYVNPFIGTSKMGHTFPGATAPFGMVQLSPQTNFEVMFDQAGNYNSKTYEYCGGYQYRDSIIIGFSHTNFSGTGHADLGDFLVMPTTGALILDPIQTSSGKKGFYSKFSHNKEAASPGYYKVQLEDYNILAELTASERVGFHQYTFPKSDSSHIILDMVYNVYHHDDKNVWTFIRVENDSLITGYRQTKGWARTKKVFFAMQFSKPFKHYGHKKYDSKGYNGFYGRFNESENFPEIAGKDIRVYFDFETQEQEKINIKFALSAVSTAGALKNLKAEIPHWDFAATAAATQEKWNQELSKIEIKSIDKADKTTFYSALYHTMLSPILYEDVDGQYRGLDQNIHQSKAFTNYSIFSLWDTYRALHPLFNITQPKRNNDMIKSMLAHHDESVHHMLPIWSHYANENWCMIGYHATSVIADAMAKKVGDFDPKRALNAAVNTANVRYFDGLGDYIDYQYVPDDKSHSSVSKTLELAYNDWCIAQIAQRTNDNKTKAEFIKRSEYYQQVYDPSIGYMRPKLSNGNFRKDFDPMDTHGQGFIEGNAWNYGLYVPHQLDKMIDMMGGKSAFSAHLDSLFTMELDDKFIEKHEDITRDGIIGNYVHGNEPGHHIPYLYNWTGDAHKTQQRVRMIMNTMYGPAVDGLCGNDDAGQMSAWYIFSSLGFYPVTPGSDLYAIGSPLVKEATLRLENGKTFKISTKNQSKENVYVHQILLNGEKLEGTFLTHDAITHGGELIFEMSARPANN</sequence>
<dbReference type="InterPro" id="IPR050883">
    <property type="entry name" value="PNGase"/>
</dbReference>
<dbReference type="Proteomes" id="UP001060919">
    <property type="component" value="Chromosome"/>
</dbReference>